<reference evidence="1 2" key="1">
    <citation type="journal article" date="2019" name="J. Gen. Appl. Microbiol.">
        <title>Aerobic degradation of cis-dichloroethene by the marine bacterium Marinobacter salsuginis strain 5N-3.</title>
        <authorList>
            <person name="Inoue Y."/>
            <person name="Fukunaga Y."/>
            <person name="Katsumata H."/>
            <person name="Ohji S."/>
            <person name="Hosoyama A."/>
            <person name="Mori K."/>
            <person name="Ando K."/>
        </authorList>
    </citation>
    <scope>NUCLEOTIDE SEQUENCE [LARGE SCALE GENOMIC DNA]</scope>
    <source>
        <strain evidence="1 2">5N-3</strain>
    </source>
</reference>
<dbReference type="EMBL" id="BGZH01000002">
    <property type="protein sequence ID" value="GBO84878.1"/>
    <property type="molecule type" value="Genomic_DNA"/>
</dbReference>
<proteinExistence type="predicted"/>
<name>A0A5M3PPV0_9GAMM</name>
<sequence>MALVYQHSFSPLISDNDRAELIVRIDDNEVHRFRFSDLSFDGTMTGTSINEEAKLIAEMKAGLEIAVQSSTRDLEISYEGSVEDVFSLIGFTAASRKLDCIQ</sequence>
<organism evidence="1 2">
    <name type="scientific">Marinobacter salsuginis</name>
    <dbReference type="NCBI Taxonomy" id="418719"/>
    <lineage>
        <taxon>Bacteria</taxon>
        <taxon>Pseudomonadati</taxon>
        <taxon>Pseudomonadota</taxon>
        <taxon>Gammaproteobacteria</taxon>
        <taxon>Pseudomonadales</taxon>
        <taxon>Marinobacteraceae</taxon>
        <taxon>Marinobacter</taxon>
    </lineage>
</organism>
<evidence type="ECO:0000313" key="1">
    <source>
        <dbReference type="EMBL" id="GBO84878.1"/>
    </source>
</evidence>
<gene>
    <name evidence="1" type="ORF">MS5N3_23290</name>
</gene>
<accession>A0A5M3PPV0</accession>
<protein>
    <submittedName>
        <fullName evidence="1">Uncharacterized protein</fullName>
    </submittedName>
</protein>
<dbReference type="AlphaFoldDB" id="A0A5M3PPV0"/>
<comment type="caution">
    <text evidence="1">The sequence shown here is derived from an EMBL/GenBank/DDBJ whole genome shotgun (WGS) entry which is preliminary data.</text>
</comment>
<keyword evidence="2" id="KW-1185">Reference proteome</keyword>
<dbReference type="Proteomes" id="UP000340077">
    <property type="component" value="Unassembled WGS sequence"/>
</dbReference>
<evidence type="ECO:0000313" key="2">
    <source>
        <dbReference type="Proteomes" id="UP000340077"/>
    </source>
</evidence>